<proteinExistence type="predicted"/>
<dbReference type="Proteomes" id="UP000290540">
    <property type="component" value="Unassembled WGS sequence"/>
</dbReference>
<reference evidence="1 2" key="1">
    <citation type="submission" date="2016-12" db="EMBL/GenBank/DDBJ databases">
        <title>Draft genome sequence of Fusarium oxysporum causing rot on Narcissus.</title>
        <authorList>
            <person name="Armitage A.D."/>
            <person name="Taylor A."/>
            <person name="Clarkson J.P."/>
            <person name="Harrison R.J."/>
            <person name="Jackson A.C."/>
        </authorList>
    </citation>
    <scope>NUCLEOTIDE SEQUENCE [LARGE SCALE GENOMIC DNA]</scope>
    <source>
        <strain evidence="1 2">N139</strain>
    </source>
</reference>
<name>A0A4Q2V0P9_FUSOX</name>
<evidence type="ECO:0000313" key="2">
    <source>
        <dbReference type="Proteomes" id="UP000290540"/>
    </source>
</evidence>
<protein>
    <submittedName>
        <fullName evidence="1">Uncharacterized protein</fullName>
    </submittedName>
</protein>
<gene>
    <name evidence="1" type="ORF">BFJ63_vAg16671</name>
</gene>
<evidence type="ECO:0000313" key="1">
    <source>
        <dbReference type="EMBL" id="RYC80435.1"/>
    </source>
</evidence>
<accession>A0A4Q2V0P9</accession>
<dbReference type="EMBL" id="MQTW01000375">
    <property type="protein sequence ID" value="RYC80435.1"/>
    <property type="molecule type" value="Genomic_DNA"/>
</dbReference>
<comment type="caution">
    <text evidence="1">The sequence shown here is derived from an EMBL/GenBank/DDBJ whole genome shotgun (WGS) entry which is preliminary data.</text>
</comment>
<sequence length="124" mass="13940">MYLALPTLQTLPVLAKYAPRVSRDGLVPKECREMVDSNLKNALEAQGYAWQVVDLVHQKLNLAAPWLPIAVFYASLVVWRASALKLGGAGQGSRKILLLFREEIDKMRWPCCRVMVATLDNMRA</sequence>
<organism evidence="1 2">
    <name type="scientific">Fusarium oxysporum f. sp. narcissi</name>
    <dbReference type="NCBI Taxonomy" id="451672"/>
    <lineage>
        <taxon>Eukaryota</taxon>
        <taxon>Fungi</taxon>
        <taxon>Dikarya</taxon>
        <taxon>Ascomycota</taxon>
        <taxon>Pezizomycotina</taxon>
        <taxon>Sordariomycetes</taxon>
        <taxon>Hypocreomycetidae</taxon>
        <taxon>Hypocreales</taxon>
        <taxon>Nectriaceae</taxon>
        <taxon>Fusarium</taxon>
        <taxon>Fusarium oxysporum species complex</taxon>
    </lineage>
</organism>
<dbReference type="AlphaFoldDB" id="A0A4Q2V0P9"/>